<name>W7JAQ6_9PSEU</name>
<evidence type="ECO:0000313" key="2">
    <source>
        <dbReference type="EMBL" id="EWC63119.1"/>
    </source>
</evidence>
<dbReference type="GO" id="GO:0047617">
    <property type="term" value="F:fatty acyl-CoA hydrolase activity"/>
    <property type="evidence" value="ECO:0007669"/>
    <property type="project" value="TreeGrafter"/>
</dbReference>
<dbReference type="Gene3D" id="3.10.129.10">
    <property type="entry name" value="Hotdog Thioesterase"/>
    <property type="match status" value="1"/>
</dbReference>
<dbReference type="AlphaFoldDB" id="W7JAQ6"/>
<protein>
    <recommendedName>
        <fullName evidence="1">Thioesterase domain-containing protein</fullName>
    </recommendedName>
</protein>
<dbReference type="OrthoDB" id="194128at2"/>
<dbReference type="CDD" id="cd00586">
    <property type="entry name" value="4HBT"/>
    <property type="match status" value="1"/>
</dbReference>
<evidence type="ECO:0000313" key="3">
    <source>
        <dbReference type="Proteomes" id="UP000019277"/>
    </source>
</evidence>
<sequence>MAAPAQTPATAVEYGHVEPLWTHFDDLDLMGMVHNTRYPVLVERALTGHWTRQGFDFVNGVYSKPDVVIVVAEFSISYRAPIRGTNPIGVHLWVEKVGQSSATYGFRVLSADGATVHAEGRRVHIRLDQATHRPTPWTDEARAVLDALAKPQETSA</sequence>
<dbReference type="InterPro" id="IPR050563">
    <property type="entry name" value="4-hydroxybenzoyl-CoA_TE"/>
</dbReference>
<dbReference type="STRING" id="909613.UO65_1561"/>
<comment type="caution">
    <text evidence="2">The sequence shown here is derived from an EMBL/GenBank/DDBJ whole genome shotgun (WGS) entry which is preliminary data.</text>
</comment>
<dbReference type="eggNOG" id="COG0824">
    <property type="taxonomic scope" value="Bacteria"/>
</dbReference>
<dbReference type="RefSeq" id="WP_035280031.1">
    <property type="nucleotide sequence ID" value="NZ_AYXG01000055.1"/>
</dbReference>
<organism evidence="2 3">
    <name type="scientific">Actinokineospora spheciospongiae</name>
    <dbReference type="NCBI Taxonomy" id="909613"/>
    <lineage>
        <taxon>Bacteria</taxon>
        <taxon>Bacillati</taxon>
        <taxon>Actinomycetota</taxon>
        <taxon>Actinomycetes</taxon>
        <taxon>Pseudonocardiales</taxon>
        <taxon>Pseudonocardiaceae</taxon>
        <taxon>Actinokineospora</taxon>
    </lineage>
</organism>
<accession>W7JAQ6</accession>
<gene>
    <name evidence="2" type="ORF">UO65_1561</name>
</gene>
<dbReference type="InterPro" id="IPR029069">
    <property type="entry name" value="HotDog_dom_sf"/>
</dbReference>
<dbReference type="InterPro" id="IPR006683">
    <property type="entry name" value="Thioestr_dom"/>
</dbReference>
<dbReference type="Pfam" id="PF03061">
    <property type="entry name" value="4HBT"/>
    <property type="match status" value="1"/>
</dbReference>
<dbReference type="SUPFAM" id="SSF54637">
    <property type="entry name" value="Thioesterase/thiol ester dehydrase-isomerase"/>
    <property type="match status" value="1"/>
</dbReference>
<reference evidence="2 3" key="1">
    <citation type="journal article" date="2014" name="Genome Announc.">
        <title>Draft Genome Sequence of the Antitrypanosomally Active Sponge-Associated Bacterium Actinokineospora sp. Strain EG49.</title>
        <authorList>
            <person name="Harjes J."/>
            <person name="Ryu T."/>
            <person name="Abdelmohsen U.R."/>
            <person name="Moitinho-Silva L."/>
            <person name="Horn H."/>
            <person name="Ravasi T."/>
            <person name="Hentschel U."/>
        </authorList>
    </citation>
    <scope>NUCLEOTIDE SEQUENCE [LARGE SCALE GENOMIC DNA]</scope>
    <source>
        <strain evidence="2 3">EG49</strain>
    </source>
</reference>
<dbReference type="PANTHER" id="PTHR31793:SF24">
    <property type="entry name" value="LONG-CHAIN ACYL-COA THIOESTERASE FADM"/>
    <property type="match status" value="1"/>
</dbReference>
<proteinExistence type="predicted"/>
<keyword evidence="3" id="KW-1185">Reference proteome</keyword>
<evidence type="ECO:0000259" key="1">
    <source>
        <dbReference type="Pfam" id="PF03061"/>
    </source>
</evidence>
<dbReference type="PANTHER" id="PTHR31793">
    <property type="entry name" value="4-HYDROXYBENZOYL-COA THIOESTERASE FAMILY MEMBER"/>
    <property type="match status" value="1"/>
</dbReference>
<dbReference type="Proteomes" id="UP000019277">
    <property type="component" value="Unassembled WGS sequence"/>
</dbReference>
<feature type="domain" description="Thioesterase" evidence="1">
    <location>
        <begin position="30"/>
        <end position="115"/>
    </location>
</feature>
<dbReference type="EMBL" id="AYXG01000055">
    <property type="protein sequence ID" value="EWC63119.1"/>
    <property type="molecule type" value="Genomic_DNA"/>
</dbReference>